<evidence type="ECO:0000256" key="6">
    <source>
        <dbReference type="RuleBase" id="RU368091"/>
    </source>
</evidence>
<keyword evidence="5 6" id="KW-0482">Metalloprotease</keyword>
<dbReference type="SUPFAM" id="SSF55486">
    <property type="entry name" value="Metalloproteases ('zincins'), catalytic domain"/>
    <property type="match status" value="1"/>
</dbReference>
<comment type="caution">
    <text evidence="9">The sequence shown here is derived from an EMBL/GenBank/DDBJ whole genome shotgun (WGS) entry which is preliminary data.</text>
</comment>
<evidence type="ECO:0000313" key="9">
    <source>
        <dbReference type="EMBL" id="OGF56105.1"/>
    </source>
</evidence>
<dbReference type="CDD" id="cd09608">
    <property type="entry name" value="M3B_PepF"/>
    <property type="match status" value="1"/>
</dbReference>
<keyword evidence="4 6" id="KW-0862">Zinc</keyword>
<feature type="domain" description="Oligopeptidase F N-terminal" evidence="8">
    <location>
        <begin position="115"/>
        <end position="184"/>
    </location>
</feature>
<dbReference type="Pfam" id="PF01432">
    <property type="entry name" value="Peptidase_M3"/>
    <property type="match status" value="1"/>
</dbReference>
<protein>
    <recommendedName>
        <fullName evidence="6">Oligopeptidase F</fullName>
        <ecNumber evidence="6">3.4.24.-</ecNumber>
    </recommendedName>
</protein>
<name>A0A1F5UY82_FRAXR</name>
<dbReference type="Gene3D" id="1.10.1370.20">
    <property type="entry name" value="Oligoendopeptidase f, C-terminal domain"/>
    <property type="match status" value="1"/>
</dbReference>
<dbReference type="Proteomes" id="UP000179157">
    <property type="component" value="Unassembled WGS sequence"/>
</dbReference>
<gene>
    <name evidence="9" type="ORF">A2Z21_04080</name>
</gene>
<dbReference type="InterPro" id="IPR013647">
    <property type="entry name" value="OligopepF_N_dom"/>
</dbReference>
<accession>A0A1F5UY82</accession>
<dbReference type="EC" id="3.4.24.-" evidence="6"/>
<evidence type="ECO:0000256" key="4">
    <source>
        <dbReference type="ARBA" id="ARBA00022833"/>
    </source>
</evidence>
<dbReference type="NCBIfam" id="TIGR00181">
    <property type="entry name" value="pepF"/>
    <property type="match status" value="1"/>
</dbReference>
<evidence type="ECO:0000259" key="7">
    <source>
        <dbReference type="Pfam" id="PF01432"/>
    </source>
</evidence>
<keyword evidence="3 6" id="KW-0378">Hydrolase</keyword>
<comment type="function">
    <text evidence="6">Has oligopeptidase activity and degrades a variety of small bioactive peptides.</text>
</comment>
<evidence type="ECO:0000256" key="2">
    <source>
        <dbReference type="ARBA" id="ARBA00022723"/>
    </source>
</evidence>
<evidence type="ECO:0000256" key="3">
    <source>
        <dbReference type="ARBA" id="ARBA00022801"/>
    </source>
</evidence>
<dbReference type="InterPro" id="IPR004438">
    <property type="entry name" value="Peptidase_M3B"/>
</dbReference>
<evidence type="ECO:0000256" key="1">
    <source>
        <dbReference type="ARBA" id="ARBA00022670"/>
    </source>
</evidence>
<evidence type="ECO:0000259" key="8">
    <source>
        <dbReference type="Pfam" id="PF08439"/>
    </source>
</evidence>
<comment type="cofactor">
    <cofactor evidence="6">
        <name>Zn(2+)</name>
        <dbReference type="ChEBI" id="CHEBI:29105"/>
    </cofactor>
    <text evidence="6">Binds 1 zinc ion.</text>
</comment>
<dbReference type="EMBL" id="MFGX01000042">
    <property type="protein sequence ID" value="OGF56105.1"/>
    <property type="molecule type" value="Genomic_DNA"/>
</dbReference>
<sequence length="616" mass="70131">MARSIPKRSEIPVEHTWDTASIFPSDKAWEVEVQRVTEQLPELLRFQGQLGRSPRVLADWFEASEQMTFRLGKVMVYANMCHTVDMADQAASAMFDRARGLYARALSRVAFAEPEMLAIGFDTLRLWMSEEPRLTQYKHYIDQLERRQAHVRSSEVEEVLGQVVDPFGTASATHSILADADFTFRPARGTARRGRPMEVAQGTIGKLLTDPDRKVRRSAWESYADAHLAVKNAVANCIAAGVKQNVFMARARRHKSALEAALTSNHIPIDVFHNLIQTYRKHLPTWHRYWAIRQRALGYDKLYVYDTRAPLTAKKSRVPFQKSVEWISQGLEPLGDEYVRIMRRGVLEQRWVDIYPNKGKRMGAFSTGVPGTHPFILMSYNDDLFSLSTLAHELGHSMHSYYTWKTQPFVYADYSIFVAEVASNFNQALVRAHLLKTNDDPDFQIAVIEEAMANFHRYFFVMPTLARFELEIHERVERGEALSADSLIKLMADLFREGYGNKVEVDTDRVGITWAQFHTHLYANFYVFQYATGISGAHALAERILAGEPGAAGKYLKFLNVGNSLYPLDVLKLAGVDLSSPEPVVRTFGVLARFVDQLEGLIERKSSKSKKRATRR</sequence>
<reference evidence="9 10" key="1">
    <citation type="journal article" date="2016" name="Nat. Commun.">
        <title>Thousands of microbial genomes shed light on interconnected biogeochemical processes in an aquifer system.</title>
        <authorList>
            <person name="Anantharaman K."/>
            <person name="Brown C.T."/>
            <person name="Hug L.A."/>
            <person name="Sharon I."/>
            <person name="Castelle C.J."/>
            <person name="Probst A.J."/>
            <person name="Thomas B.C."/>
            <person name="Singh A."/>
            <person name="Wilkins M.J."/>
            <person name="Karaoz U."/>
            <person name="Brodie E.L."/>
            <person name="Williams K.H."/>
            <person name="Hubbard S.S."/>
            <person name="Banfield J.F."/>
        </authorList>
    </citation>
    <scope>NUCLEOTIDE SEQUENCE [LARGE SCALE GENOMIC DNA]</scope>
    <source>
        <strain evidence="10">RBG_16_55_9</strain>
    </source>
</reference>
<keyword evidence="1 6" id="KW-0645">Protease</keyword>
<dbReference type="Pfam" id="PF08439">
    <property type="entry name" value="Peptidase_M3_N"/>
    <property type="match status" value="1"/>
</dbReference>
<feature type="domain" description="Peptidase M3A/M3B catalytic" evidence="7">
    <location>
        <begin position="207"/>
        <end position="589"/>
    </location>
</feature>
<dbReference type="GO" id="GO:0004222">
    <property type="term" value="F:metalloendopeptidase activity"/>
    <property type="evidence" value="ECO:0007669"/>
    <property type="project" value="UniProtKB-UniRule"/>
</dbReference>
<evidence type="ECO:0000256" key="5">
    <source>
        <dbReference type="ARBA" id="ARBA00023049"/>
    </source>
</evidence>
<dbReference type="AlphaFoldDB" id="A0A1F5UY82"/>
<dbReference type="GO" id="GO:0006508">
    <property type="term" value="P:proteolysis"/>
    <property type="evidence" value="ECO:0007669"/>
    <property type="project" value="UniProtKB-KW"/>
</dbReference>
<keyword evidence="2 6" id="KW-0479">Metal-binding</keyword>
<organism evidence="9 10">
    <name type="scientific">Fraserbacteria sp. (strain RBG_16_55_9)</name>
    <dbReference type="NCBI Taxonomy" id="1817864"/>
    <lineage>
        <taxon>Bacteria</taxon>
        <taxon>Candidatus Fraseribacteriota</taxon>
    </lineage>
</organism>
<proteinExistence type="inferred from homology"/>
<dbReference type="InterPro" id="IPR001567">
    <property type="entry name" value="Pept_M3A_M3B_dom"/>
</dbReference>
<comment type="similarity">
    <text evidence="6">Belongs to the peptidase M3B family.</text>
</comment>
<evidence type="ECO:0000313" key="10">
    <source>
        <dbReference type="Proteomes" id="UP000179157"/>
    </source>
</evidence>
<dbReference type="InterPro" id="IPR042088">
    <property type="entry name" value="OligoPept_F_C"/>
</dbReference>
<dbReference type="GO" id="GO:0046872">
    <property type="term" value="F:metal ion binding"/>
    <property type="evidence" value="ECO:0007669"/>
    <property type="project" value="UniProtKB-UniRule"/>
</dbReference>
<dbReference type="Gene3D" id="1.20.140.70">
    <property type="entry name" value="Oligopeptidase f, N-terminal domain"/>
    <property type="match status" value="1"/>
</dbReference>